<dbReference type="PANTHER" id="PTHR43540">
    <property type="entry name" value="PEROXYUREIDOACRYLATE/UREIDOACRYLATE AMIDOHYDROLASE-RELATED"/>
    <property type="match status" value="1"/>
</dbReference>
<feature type="domain" description="Isochorismatase-like" evidence="2">
    <location>
        <begin position="16"/>
        <end position="203"/>
    </location>
</feature>
<proteinExistence type="predicted"/>
<dbReference type="Gene3D" id="3.40.50.850">
    <property type="entry name" value="Isochorismatase-like"/>
    <property type="match status" value="1"/>
</dbReference>
<dbReference type="CDD" id="cd00431">
    <property type="entry name" value="cysteine_hydrolases"/>
    <property type="match status" value="1"/>
</dbReference>
<dbReference type="GO" id="GO:0016787">
    <property type="term" value="F:hydrolase activity"/>
    <property type="evidence" value="ECO:0007669"/>
    <property type="project" value="UniProtKB-KW"/>
</dbReference>
<sequence>MTAKVASPPDYNASETALLFVDPYNDFLSEGGKLWPLVSDVAASVRLHDNLRAVVVAARDAGVAIFIVPHHRAEPGDLDGWSHATPYQQQTSRAQAFAKGSWGGEWHPDFAPQPGDTIVKEHWAASGFANTDLDMLLKQKSIRNVILIGLIANTCVEGTARFAVELGYHVTLVRDATAAFNMDAMHAAHDVNGPAFAHVITTTVNLIAALTRR</sequence>
<accession>A0A380T9F7</accession>
<dbReference type="InterPro" id="IPR036380">
    <property type="entry name" value="Isochorismatase-like_sf"/>
</dbReference>
<evidence type="ECO:0000256" key="1">
    <source>
        <dbReference type="ARBA" id="ARBA00022801"/>
    </source>
</evidence>
<evidence type="ECO:0000313" key="3">
    <source>
        <dbReference type="EMBL" id="SUS03377.1"/>
    </source>
</evidence>
<reference evidence="3" key="1">
    <citation type="submission" date="2018-07" db="EMBL/GenBank/DDBJ databases">
        <authorList>
            <person name="Quirk P.G."/>
            <person name="Krulwich T.A."/>
        </authorList>
    </citation>
    <scope>NUCLEOTIDE SEQUENCE</scope>
</reference>
<name>A0A380T9F7_9ZZZZ</name>
<dbReference type="AlphaFoldDB" id="A0A380T9F7"/>
<dbReference type="InterPro" id="IPR050272">
    <property type="entry name" value="Isochorismatase-like_hydrls"/>
</dbReference>
<dbReference type="Pfam" id="PF00857">
    <property type="entry name" value="Isochorismatase"/>
    <property type="match status" value="1"/>
</dbReference>
<gene>
    <name evidence="3" type="ORF">DF3PB_10129</name>
</gene>
<protein>
    <submittedName>
        <fullName evidence="3">Isochorismatase</fullName>
    </submittedName>
</protein>
<evidence type="ECO:0000259" key="2">
    <source>
        <dbReference type="Pfam" id="PF00857"/>
    </source>
</evidence>
<dbReference type="EMBL" id="UIDG01000001">
    <property type="protein sequence ID" value="SUS03377.1"/>
    <property type="molecule type" value="Genomic_DNA"/>
</dbReference>
<dbReference type="InterPro" id="IPR000868">
    <property type="entry name" value="Isochorismatase-like_dom"/>
</dbReference>
<organism evidence="3">
    <name type="scientific">metagenome</name>
    <dbReference type="NCBI Taxonomy" id="256318"/>
    <lineage>
        <taxon>unclassified sequences</taxon>
        <taxon>metagenomes</taxon>
    </lineage>
</organism>
<dbReference type="SUPFAM" id="SSF52499">
    <property type="entry name" value="Isochorismatase-like hydrolases"/>
    <property type="match status" value="1"/>
</dbReference>
<keyword evidence="1" id="KW-0378">Hydrolase</keyword>
<dbReference type="PANTHER" id="PTHR43540:SF16">
    <property type="entry name" value="ISOCHORISMATASE-LIKE DOMAIN-CONTAINING PROTEIN"/>
    <property type="match status" value="1"/>
</dbReference>